<dbReference type="GO" id="GO:0016887">
    <property type="term" value="F:ATP hydrolysis activity"/>
    <property type="evidence" value="ECO:0007669"/>
    <property type="project" value="InterPro"/>
</dbReference>
<reference evidence="3 4" key="2">
    <citation type="submission" date="2017-09" db="EMBL/GenBank/DDBJ databases">
        <authorList>
            <person name="Lee N."/>
            <person name="Cho B.-K."/>
        </authorList>
    </citation>
    <scope>NUCLEOTIDE SEQUENCE [LARGE SCALE GENOMIC DNA]</scope>
    <source>
        <strain evidence="3 4">ATCC 19740</strain>
    </source>
</reference>
<dbReference type="PANTHER" id="PTHR42759:SF1">
    <property type="entry name" value="MAGNESIUM-CHELATASE SUBUNIT CHLD"/>
    <property type="match status" value="1"/>
</dbReference>
<name>A0AAV4KG42_9ACTN</name>
<accession>A0AAV4KG42</accession>
<evidence type="ECO:0000313" key="5">
    <source>
        <dbReference type="Proteomes" id="UP000642014"/>
    </source>
</evidence>
<evidence type="ECO:0000313" key="2">
    <source>
        <dbReference type="EMBL" id="GGR23069.1"/>
    </source>
</evidence>
<organism evidence="2 5">
    <name type="scientific">Streptomyces cinereoruber</name>
    <dbReference type="NCBI Taxonomy" id="67260"/>
    <lineage>
        <taxon>Bacteria</taxon>
        <taxon>Bacillati</taxon>
        <taxon>Actinomycetota</taxon>
        <taxon>Actinomycetes</taxon>
        <taxon>Kitasatosporales</taxon>
        <taxon>Streptomycetaceae</taxon>
        <taxon>Streptomyces</taxon>
    </lineage>
</organism>
<dbReference type="EMBL" id="BMSJ01000004">
    <property type="protein sequence ID" value="GGR23069.1"/>
    <property type="molecule type" value="Genomic_DNA"/>
</dbReference>
<dbReference type="AlphaFoldDB" id="A0AAV4KG42"/>
<dbReference type="Proteomes" id="UP000642014">
    <property type="component" value="Unassembled WGS sequence"/>
</dbReference>
<dbReference type="Pfam" id="PF07728">
    <property type="entry name" value="AAA_5"/>
    <property type="match status" value="1"/>
</dbReference>
<evidence type="ECO:0000259" key="1">
    <source>
        <dbReference type="Pfam" id="PF07728"/>
    </source>
</evidence>
<reference evidence="2 5" key="1">
    <citation type="journal article" date="2014" name="Int. J. Syst. Evol. Microbiol.">
        <title>Complete genome sequence of Corynebacterium casei LMG S-19264T (=DSM 44701T), isolated from a smear-ripened cheese.</title>
        <authorList>
            <consortium name="US DOE Joint Genome Institute (JGI-PGF)"/>
            <person name="Walter F."/>
            <person name="Albersmeier A."/>
            <person name="Kalinowski J."/>
            <person name="Ruckert C."/>
        </authorList>
    </citation>
    <scope>NUCLEOTIDE SEQUENCE [LARGE SCALE GENOMIC DNA]</scope>
    <source>
        <strain evidence="2 5">JCM 4205</strain>
    </source>
</reference>
<dbReference type="InterPro" id="IPR011704">
    <property type="entry name" value="ATPase_dyneun-rel_AAA"/>
</dbReference>
<evidence type="ECO:0000313" key="3">
    <source>
        <dbReference type="EMBL" id="QEV31507.1"/>
    </source>
</evidence>
<dbReference type="GeneID" id="95453015"/>
<dbReference type="Proteomes" id="UP000326029">
    <property type="component" value="Chromosome"/>
</dbReference>
<dbReference type="SUPFAM" id="SSF52540">
    <property type="entry name" value="P-loop containing nucleoside triphosphate hydrolases"/>
    <property type="match status" value="1"/>
</dbReference>
<dbReference type="InterPro" id="IPR027417">
    <property type="entry name" value="P-loop_NTPase"/>
</dbReference>
<proteinExistence type="predicted"/>
<dbReference type="InterPro" id="IPR050764">
    <property type="entry name" value="CbbQ/NirQ/NorQ/GpvN"/>
</dbReference>
<dbReference type="Gene3D" id="3.40.50.300">
    <property type="entry name" value="P-loop containing nucleotide triphosphate hydrolases"/>
    <property type="match status" value="1"/>
</dbReference>
<sequence>MAEQTVQGPDPRDGLVYDMSDDLRTAVEVALATDRPLLLSGDPGSGKSSLAPYHARRNGMRYYEHVITSRTRATDLLWTFDSVRRLADAQAHRGRLNDGDYVVPGALWWALAPESARSRGGLLSPAHHRDPSERFLHREERPSGAVVLIDEIDKADPDLPNSLLVPLASHEFTVGETGTLVRREADAGPPLIVITTNGERDLPQAFVRRCVTFTLPGPTHEGLVRIARLHLRHEKRKISDSVHELVVALADELMRARETAGLGHQRRPSTAEYLDALRACLTLGITPGDPRWLLLRSLTLAKPAEAGR</sequence>
<keyword evidence="4" id="KW-1185">Reference proteome</keyword>
<feature type="domain" description="ATPase dynein-related AAA" evidence="1">
    <location>
        <begin position="36"/>
        <end position="209"/>
    </location>
</feature>
<dbReference type="EMBL" id="CP023693">
    <property type="protein sequence ID" value="QEV31507.1"/>
    <property type="molecule type" value="Genomic_DNA"/>
</dbReference>
<evidence type="ECO:0000313" key="4">
    <source>
        <dbReference type="Proteomes" id="UP000326029"/>
    </source>
</evidence>
<protein>
    <submittedName>
        <fullName evidence="2">ATPase AAA</fullName>
    </submittedName>
    <submittedName>
        <fullName evidence="3">MoxR family ATPase</fullName>
    </submittedName>
</protein>
<dbReference type="RefSeq" id="WP_062757723.1">
    <property type="nucleotide sequence ID" value="NZ_BMSJ01000004.1"/>
</dbReference>
<dbReference type="PANTHER" id="PTHR42759">
    <property type="entry name" value="MOXR FAMILY PROTEIN"/>
    <property type="match status" value="1"/>
</dbReference>
<gene>
    <name evidence="3" type="ORF">CP977_04435</name>
    <name evidence="2" type="ORF">GCM10010497_26600</name>
</gene>
<dbReference type="GO" id="GO:0005524">
    <property type="term" value="F:ATP binding"/>
    <property type="evidence" value="ECO:0007669"/>
    <property type="project" value="InterPro"/>
</dbReference>
<reference evidence="2" key="3">
    <citation type="submission" date="2023-08" db="EMBL/GenBank/DDBJ databases">
        <authorList>
            <person name="Sun Q."/>
            <person name="Ohkuma M."/>
        </authorList>
    </citation>
    <scope>NUCLEOTIDE SEQUENCE</scope>
    <source>
        <strain evidence="2">JCM 4205</strain>
    </source>
</reference>